<dbReference type="InterPro" id="IPR013424">
    <property type="entry name" value="Ice-binding_C"/>
</dbReference>
<organism evidence="4 5">
    <name type="scientific">Pelomonas cellulosilytica</name>
    <dbReference type="NCBI Taxonomy" id="2906762"/>
    <lineage>
        <taxon>Bacteria</taxon>
        <taxon>Pseudomonadati</taxon>
        <taxon>Pseudomonadota</taxon>
        <taxon>Betaproteobacteria</taxon>
        <taxon>Burkholderiales</taxon>
        <taxon>Sphaerotilaceae</taxon>
        <taxon>Roseateles</taxon>
    </lineage>
</organism>
<dbReference type="Pfam" id="PF07589">
    <property type="entry name" value="PEP-CTERM"/>
    <property type="match status" value="1"/>
</dbReference>
<gene>
    <name evidence="4" type="ORF">LXT13_16030</name>
</gene>
<evidence type="ECO:0000313" key="5">
    <source>
        <dbReference type="Proteomes" id="UP001200741"/>
    </source>
</evidence>
<feature type="signal peptide" evidence="1">
    <location>
        <begin position="1"/>
        <end position="23"/>
    </location>
</feature>
<dbReference type="InterPro" id="IPR027372">
    <property type="entry name" value="Phytase-like_dom"/>
</dbReference>
<sequence length="485" mass="50019">MRPSLVTTAVAGALLALSAGTRAAQPVLIATGSLSGALNDLSGLNYSLENGASASLLGGLGSGLAWAGGNTFLALPDRGPNATSWNAAVDDTTSFIPRFQTLQLNLTASAPGTTLPFTLTPTLQNTTLLYSSSALNYGAVAPTTTGLVASNALNAGGKYYFSGRSDNFAAGLSTNPANARFDAEGLRVSADGKSVFISDEYGPYVYQFDRATGQRLRSYALPDSFAISKLSASKDVEFTNTSGRVTNKGMEGLAISPDGKTLFGFMQSPLIQDGGDGGSFNRIVKIDVASGAVSQFAFNNVINGKSYNSSELLALNDHELLVLERDGKGLGDGSPGSNAAVKQLIKVDLTGATEVSGIADLRTQPGAAVAGTQFLDIRAALNAAGISDAQIPSKLEGIAFGEDVVVDGVTKHTLYLANDNDFLGAVTPKGGKVASQYNNQFFVFAFDSSTFVPQAFTSAVPEPGSYAMLAAGLGVLGVIARRRKA</sequence>
<dbReference type="PANTHER" id="PTHR37957:SF1">
    <property type="entry name" value="PHYTASE-LIKE DOMAIN-CONTAINING PROTEIN"/>
    <property type="match status" value="1"/>
</dbReference>
<evidence type="ECO:0000256" key="1">
    <source>
        <dbReference type="SAM" id="SignalP"/>
    </source>
</evidence>
<dbReference type="Gene3D" id="2.130.10.10">
    <property type="entry name" value="YVTN repeat-like/Quinoprotein amine dehydrogenase"/>
    <property type="match status" value="1"/>
</dbReference>
<dbReference type="SUPFAM" id="SSF63829">
    <property type="entry name" value="Calcium-dependent phosphotriesterase"/>
    <property type="match status" value="1"/>
</dbReference>
<dbReference type="EMBL" id="JAJTWU010000006">
    <property type="protein sequence ID" value="MCE4555915.1"/>
    <property type="molecule type" value="Genomic_DNA"/>
</dbReference>
<feature type="domain" description="Phytase-like" evidence="3">
    <location>
        <begin position="57"/>
        <end position="422"/>
    </location>
</feature>
<feature type="chain" id="PRO_5047134830" evidence="1">
    <location>
        <begin position="24"/>
        <end position="485"/>
    </location>
</feature>
<name>A0ABS8Y249_9BURK</name>
<keyword evidence="5" id="KW-1185">Reference proteome</keyword>
<comment type="caution">
    <text evidence="4">The sequence shown here is derived from an EMBL/GenBank/DDBJ whole genome shotgun (WGS) entry which is preliminary data.</text>
</comment>
<dbReference type="RefSeq" id="WP_233372966.1">
    <property type="nucleotide sequence ID" value="NZ_JAJTWU010000006.1"/>
</dbReference>
<evidence type="ECO:0000313" key="4">
    <source>
        <dbReference type="EMBL" id="MCE4555915.1"/>
    </source>
</evidence>
<feature type="domain" description="Ice-binding protein C-terminal" evidence="2">
    <location>
        <begin position="459"/>
        <end position="483"/>
    </location>
</feature>
<evidence type="ECO:0000259" key="2">
    <source>
        <dbReference type="Pfam" id="PF07589"/>
    </source>
</evidence>
<dbReference type="Proteomes" id="UP001200741">
    <property type="component" value="Unassembled WGS sequence"/>
</dbReference>
<dbReference type="NCBIfam" id="TIGR02595">
    <property type="entry name" value="PEP_CTERM"/>
    <property type="match status" value="1"/>
</dbReference>
<dbReference type="Pfam" id="PF13449">
    <property type="entry name" value="Phytase-like"/>
    <property type="match status" value="1"/>
</dbReference>
<reference evidence="4 5" key="1">
    <citation type="submission" date="2021-12" db="EMBL/GenBank/DDBJ databases">
        <title>Genome seq of P8.</title>
        <authorList>
            <person name="Seo T."/>
        </authorList>
    </citation>
    <scope>NUCLEOTIDE SEQUENCE [LARGE SCALE GENOMIC DNA]</scope>
    <source>
        <strain evidence="4 5">P8</strain>
    </source>
</reference>
<dbReference type="PANTHER" id="PTHR37957">
    <property type="entry name" value="BLR7070 PROTEIN"/>
    <property type="match status" value="1"/>
</dbReference>
<proteinExistence type="predicted"/>
<accession>A0ABS8Y249</accession>
<keyword evidence="1" id="KW-0732">Signal</keyword>
<dbReference type="InterPro" id="IPR015943">
    <property type="entry name" value="WD40/YVTN_repeat-like_dom_sf"/>
</dbReference>
<evidence type="ECO:0000259" key="3">
    <source>
        <dbReference type="Pfam" id="PF13449"/>
    </source>
</evidence>
<protein>
    <submittedName>
        <fullName evidence="4">Esterase-like activity of phytase family protein</fullName>
    </submittedName>
</protein>